<feature type="domain" description="Ubiquitin-like" evidence="1">
    <location>
        <begin position="176"/>
        <end position="251"/>
    </location>
</feature>
<dbReference type="Pfam" id="PF00240">
    <property type="entry name" value="ubiquitin"/>
    <property type="match status" value="2"/>
</dbReference>
<dbReference type="InterPro" id="IPR000626">
    <property type="entry name" value="Ubiquitin-like_dom"/>
</dbReference>
<dbReference type="SUPFAM" id="SSF54236">
    <property type="entry name" value="Ubiquitin-like"/>
    <property type="match status" value="3"/>
</dbReference>
<keyword evidence="3" id="KW-1185">Reference proteome</keyword>
<accession>A0A9N9E764</accession>
<reference evidence="2" key="1">
    <citation type="submission" date="2021-06" db="EMBL/GenBank/DDBJ databases">
        <authorList>
            <person name="Kallberg Y."/>
            <person name="Tangrot J."/>
            <person name="Rosling A."/>
        </authorList>
    </citation>
    <scope>NUCLEOTIDE SEQUENCE</scope>
    <source>
        <strain evidence="2">UK204</strain>
    </source>
</reference>
<dbReference type="InterPro" id="IPR000643">
    <property type="entry name" value="Iodothyronine_deiodinase"/>
</dbReference>
<comment type="caution">
    <text evidence="2">The sequence shown here is derived from an EMBL/GenBank/DDBJ whole genome shotgun (WGS) entry which is preliminary data.</text>
</comment>
<dbReference type="Proteomes" id="UP000789570">
    <property type="component" value="Unassembled WGS sequence"/>
</dbReference>
<dbReference type="InterPro" id="IPR029071">
    <property type="entry name" value="Ubiquitin-like_domsf"/>
</dbReference>
<feature type="domain" description="Ubiquitin-like" evidence="1">
    <location>
        <begin position="99"/>
        <end position="170"/>
    </location>
</feature>
<dbReference type="PROSITE" id="PS50053">
    <property type="entry name" value="UBIQUITIN_2"/>
    <property type="match status" value="2"/>
</dbReference>
<dbReference type="EMBL" id="CAJVPQ010005285">
    <property type="protein sequence ID" value="CAG8667205.1"/>
    <property type="molecule type" value="Genomic_DNA"/>
</dbReference>
<evidence type="ECO:0000313" key="3">
    <source>
        <dbReference type="Proteomes" id="UP000789570"/>
    </source>
</evidence>
<dbReference type="AlphaFoldDB" id="A0A9N9E764"/>
<dbReference type="Gene3D" id="3.40.30.10">
    <property type="entry name" value="Glutaredoxin"/>
    <property type="match status" value="1"/>
</dbReference>
<organism evidence="2 3">
    <name type="scientific">Funneliformis caledonium</name>
    <dbReference type="NCBI Taxonomy" id="1117310"/>
    <lineage>
        <taxon>Eukaryota</taxon>
        <taxon>Fungi</taxon>
        <taxon>Fungi incertae sedis</taxon>
        <taxon>Mucoromycota</taxon>
        <taxon>Glomeromycotina</taxon>
        <taxon>Glomeromycetes</taxon>
        <taxon>Glomerales</taxon>
        <taxon>Glomeraceae</taxon>
        <taxon>Funneliformis</taxon>
    </lineage>
</organism>
<dbReference type="Gene3D" id="3.10.20.90">
    <property type="entry name" value="Phosphatidylinositol 3-kinase Catalytic Subunit, Chain A, domain 1"/>
    <property type="match status" value="2"/>
</dbReference>
<evidence type="ECO:0000259" key="1">
    <source>
        <dbReference type="PROSITE" id="PS50053"/>
    </source>
</evidence>
<dbReference type="Pfam" id="PF00837">
    <property type="entry name" value="T4_deiodinase"/>
    <property type="match status" value="1"/>
</dbReference>
<dbReference type="CDD" id="cd17039">
    <property type="entry name" value="Ubl_ubiquitin_like"/>
    <property type="match status" value="1"/>
</dbReference>
<gene>
    <name evidence="2" type="ORF">FCALED_LOCUS11835</name>
</gene>
<evidence type="ECO:0000313" key="2">
    <source>
        <dbReference type="EMBL" id="CAG8667205.1"/>
    </source>
</evidence>
<dbReference type="PRINTS" id="PR00348">
    <property type="entry name" value="UBIQUITIN"/>
</dbReference>
<dbReference type="OrthoDB" id="428577at2759"/>
<proteinExistence type="predicted"/>
<name>A0A9N9E764_9GLOM</name>
<dbReference type="PANTHER" id="PTHR10666">
    <property type="entry name" value="UBIQUITIN"/>
    <property type="match status" value="1"/>
</dbReference>
<dbReference type="InterPro" id="IPR050158">
    <property type="entry name" value="Ubiquitin_ubiquitin-like"/>
</dbReference>
<dbReference type="SMART" id="SM00213">
    <property type="entry name" value="UBQ"/>
    <property type="match status" value="3"/>
</dbReference>
<protein>
    <submittedName>
        <fullName evidence="2">13305_t:CDS:1</fullName>
    </submittedName>
</protein>
<dbReference type="GO" id="GO:0004800">
    <property type="term" value="F:thyroxine 5'-deiodinase activity"/>
    <property type="evidence" value="ECO:0007669"/>
    <property type="project" value="InterPro"/>
</dbReference>
<sequence>MHLLAYPPTFSIYINFLTPSTYKANVTAHTTGRLLLDSLQFCVMENNPMYKLTYNDKVIRNDETLEKLGIKEGDKIFAIESKYPLSMLTMPKRIVPESIQLYIKTPAGKVITLILSSSDFIEIIIQKIQEKEGIPLDQQQIFFNGRILKYGYTLAFYNIHTESILNLVIESHLEMFQLFINILCGEEISLDVHSNLSVYFVKLAIREKLNFPPMIQALIFAGRQLDSDCTLADCNIKSKSKLHLVLKISGGMFHETSGRKEFNALPPLTRYTQTSEENLQDGVHIGIACDSCGKSEWKGVSYYLPILPTTKEEILTLLREEERLRLSPEIQKQYYNVGNDPTLGIDWMDVTDQMQKKLVKDFGYSNEAVQLLRRAPQLYKDYPAFHTTQLYVRNNIARKGDLTEGMKAPDCPLVPLESLATTVEIRNSDTPITISLHSLYRSRRPLVLLGSSYTCPLFRYMSHVLNDIYERYQTHIDFYMIQIREAHASDVWPIGNIIDVKKHRTLADRLSAAQEMVRATQLKIPMLADTMNDTFLRLYAPWPFRFFVIVDGVLKLVGMVKDACYDTTDLVDCLEVLLKDK</sequence>
<dbReference type="InterPro" id="IPR019956">
    <property type="entry name" value="Ubiquitin_dom"/>
</dbReference>